<dbReference type="EMBL" id="BMYK01000017">
    <property type="protein sequence ID" value="GHC93307.1"/>
    <property type="molecule type" value="Genomic_DNA"/>
</dbReference>
<feature type="transmembrane region" description="Helical" evidence="1">
    <location>
        <begin position="12"/>
        <end position="30"/>
    </location>
</feature>
<evidence type="ECO:0000313" key="3">
    <source>
        <dbReference type="Proteomes" id="UP000626210"/>
    </source>
</evidence>
<name>A0ABQ3G700_9BURK</name>
<evidence type="ECO:0008006" key="4">
    <source>
        <dbReference type="Google" id="ProtNLM"/>
    </source>
</evidence>
<keyword evidence="3" id="KW-1185">Reference proteome</keyword>
<sequence>MFCSSSITVHLLRGLAAVAFVTLALLAATWPAPLRMAAGIGALLLLRGCPACWLLGLAQAWAARRRPPAG</sequence>
<reference evidence="3" key="1">
    <citation type="journal article" date="2019" name="Int. J. Syst. Evol. Microbiol.">
        <title>The Global Catalogue of Microorganisms (GCM) 10K type strain sequencing project: providing services to taxonomists for standard genome sequencing and annotation.</title>
        <authorList>
            <consortium name="The Broad Institute Genomics Platform"/>
            <consortium name="The Broad Institute Genome Sequencing Center for Infectious Disease"/>
            <person name="Wu L."/>
            <person name="Ma J."/>
        </authorList>
    </citation>
    <scope>NUCLEOTIDE SEQUENCE [LARGE SCALE GENOMIC DNA]</scope>
    <source>
        <strain evidence="3">KCTC 23314</strain>
    </source>
</reference>
<dbReference type="RefSeq" id="WP_189689055.1">
    <property type="nucleotide sequence ID" value="NZ_BMYK01000017.1"/>
</dbReference>
<keyword evidence="1" id="KW-0812">Transmembrane</keyword>
<protein>
    <recommendedName>
        <fullName evidence="4">DUF2892 domain-containing protein</fullName>
    </recommendedName>
</protein>
<keyword evidence="1" id="KW-1133">Transmembrane helix</keyword>
<organism evidence="2 3">
    <name type="scientific">Pseudorhodoferax aquiterrae</name>
    <dbReference type="NCBI Taxonomy" id="747304"/>
    <lineage>
        <taxon>Bacteria</taxon>
        <taxon>Pseudomonadati</taxon>
        <taxon>Pseudomonadota</taxon>
        <taxon>Betaproteobacteria</taxon>
        <taxon>Burkholderiales</taxon>
        <taxon>Comamonadaceae</taxon>
    </lineage>
</organism>
<gene>
    <name evidence="2" type="ORF">GCM10007320_44120</name>
</gene>
<feature type="transmembrane region" description="Helical" evidence="1">
    <location>
        <begin position="36"/>
        <end position="58"/>
    </location>
</feature>
<accession>A0ABQ3G700</accession>
<comment type="caution">
    <text evidence="2">The sequence shown here is derived from an EMBL/GenBank/DDBJ whole genome shotgun (WGS) entry which is preliminary data.</text>
</comment>
<evidence type="ECO:0000313" key="2">
    <source>
        <dbReference type="EMBL" id="GHC93307.1"/>
    </source>
</evidence>
<keyword evidence="1" id="KW-0472">Membrane</keyword>
<proteinExistence type="predicted"/>
<dbReference type="Proteomes" id="UP000626210">
    <property type="component" value="Unassembled WGS sequence"/>
</dbReference>
<evidence type="ECO:0000256" key="1">
    <source>
        <dbReference type="SAM" id="Phobius"/>
    </source>
</evidence>